<protein>
    <recommendedName>
        <fullName evidence="3">IS1 family transposase</fullName>
    </recommendedName>
</protein>
<accession>A0ABZ1ZEI2</accession>
<keyword evidence="2" id="KW-1185">Reference proteome</keyword>
<reference evidence="1" key="1">
    <citation type="submission" date="2022-10" db="EMBL/GenBank/DDBJ databases">
        <title>The complete genomes of actinobacterial strains from the NBC collection.</title>
        <authorList>
            <person name="Joergensen T.S."/>
            <person name="Alvarez Arevalo M."/>
            <person name="Sterndorff E.B."/>
            <person name="Faurdal D."/>
            <person name="Vuksanovic O."/>
            <person name="Mourched A.-S."/>
            <person name="Charusanti P."/>
            <person name="Shaw S."/>
            <person name="Blin K."/>
            <person name="Weber T."/>
        </authorList>
    </citation>
    <scope>NUCLEOTIDE SEQUENCE</scope>
    <source>
        <strain evidence="1">NBC_01436</strain>
    </source>
</reference>
<dbReference type="EMBL" id="CP109491">
    <property type="protein sequence ID" value="WUX36840.1"/>
    <property type="molecule type" value="Genomic_DNA"/>
</dbReference>
<proteinExistence type="predicted"/>
<gene>
    <name evidence="1" type="ORF">OG367_11615</name>
</gene>
<name>A0ABZ1ZEI2_STRAQ</name>
<evidence type="ECO:0000313" key="1">
    <source>
        <dbReference type="EMBL" id="WUX36840.1"/>
    </source>
</evidence>
<evidence type="ECO:0008006" key="3">
    <source>
        <dbReference type="Google" id="ProtNLM"/>
    </source>
</evidence>
<dbReference type="Proteomes" id="UP001431926">
    <property type="component" value="Chromosome"/>
</dbReference>
<evidence type="ECO:0000313" key="2">
    <source>
        <dbReference type="Proteomes" id="UP001431926"/>
    </source>
</evidence>
<organism evidence="1 2">
    <name type="scientific">Streptomyces anulatus</name>
    <name type="common">Streptomyces chrysomallus</name>
    <dbReference type="NCBI Taxonomy" id="1892"/>
    <lineage>
        <taxon>Bacteria</taxon>
        <taxon>Bacillati</taxon>
        <taxon>Actinomycetota</taxon>
        <taxon>Actinomycetes</taxon>
        <taxon>Kitasatosporales</taxon>
        <taxon>Streptomycetaceae</taxon>
        <taxon>Streptomyces</taxon>
    </lineage>
</organism>
<sequence>MSFTDPAKSQPVICPQCSAEVPQVPGRGKVKRYCNPSHGRTWRTRMRSAGWL</sequence>
<dbReference type="RefSeq" id="WP_329355739.1">
    <property type="nucleotide sequence ID" value="NZ_CP109490.1"/>
</dbReference>